<name>M6CWK9_9LEPT</name>
<dbReference type="PATRIC" id="fig|1218565.3.peg.3138"/>
<gene>
    <name evidence="1" type="ORF">LEP1GSC194_1546</name>
</gene>
<evidence type="ECO:0000313" key="2">
    <source>
        <dbReference type="Proteomes" id="UP000011988"/>
    </source>
</evidence>
<dbReference type="Proteomes" id="UP000011988">
    <property type="component" value="Unassembled WGS sequence"/>
</dbReference>
<dbReference type="AlphaFoldDB" id="M6CWK9"/>
<sequence>MLVKKFPLFGRMLTKIKNFDLDRTFFIHVVFLGIKEKLKSFSFDKSGEDINRV</sequence>
<comment type="caution">
    <text evidence="1">The sequence shown here is derived from an EMBL/GenBank/DDBJ whole genome shotgun (WGS) entry which is preliminary data.</text>
</comment>
<reference evidence="1 2" key="1">
    <citation type="submission" date="2013-01" db="EMBL/GenBank/DDBJ databases">
        <authorList>
            <person name="Harkins D.M."/>
            <person name="Durkin A.S."/>
            <person name="Brinkac L.M."/>
            <person name="Haft D.H."/>
            <person name="Selengut J.D."/>
            <person name="Sanka R."/>
            <person name="DePew J."/>
            <person name="Purushe J."/>
            <person name="Galloway R.L."/>
            <person name="Vinetz J.M."/>
            <person name="Sutton G.G."/>
            <person name="Nierman W.C."/>
            <person name="Fouts D.E."/>
        </authorList>
    </citation>
    <scope>NUCLEOTIDE SEQUENCE [LARGE SCALE GENOMIC DNA]</scope>
    <source>
        <strain evidence="1 2">79601</strain>
    </source>
</reference>
<accession>M6CWK9</accession>
<evidence type="ECO:0000313" key="1">
    <source>
        <dbReference type="EMBL" id="EMJ93318.1"/>
    </source>
</evidence>
<dbReference type="EMBL" id="ANIK01000070">
    <property type="protein sequence ID" value="EMJ93318.1"/>
    <property type="molecule type" value="Genomic_DNA"/>
</dbReference>
<proteinExistence type="predicted"/>
<organism evidence="1 2">
    <name type="scientific">Leptospira alstonii serovar Sichuan str. 79601</name>
    <dbReference type="NCBI Taxonomy" id="1218565"/>
    <lineage>
        <taxon>Bacteria</taxon>
        <taxon>Pseudomonadati</taxon>
        <taxon>Spirochaetota</taxon>
        <taxon>Spirochaetia</taxon>
        <taxon>Leptospirales</taxon>
        <taxon>Leptospiraceae</taxon>
        <taxon>Leptospira</taxon>
    </lineage>
</organism>
<protein>
    <submittedName>
        <fullName evidence="1">Uncharacterized protein</fullName>
    </submittedName>
</protein>